<dbReference type="InterPro" id="IPR052048">
    <property type="entry name" value="ST_Response_Regulator"/>
</dbReference>
<dbReference type="PANTHER" id="PTHR43228:SF1">
    <property type="entry name" value="TWO-COMPONENT RESPONSE REGULATOR ARR22"/>
    <property type="match status" value="1"/>
</dbReference>
<dbReference type="Pfam" id="PF00072">
    <property type="entry name" value="Response_reg"/>
    <property type="match status" value="1"/>
</dbReference>
<organism evidence="3 4">
    <name type="scientific">Mucilaginibacter pankratovii</name>
    <dbReference type="NCBI Taxonomy" id="2772110"/>
    <lineage>
        <taxon>Bacteria</taxon>
        <taxon>Pseudomonadati</taxon>
        <taxon>Bacteroidota</taxon>
        <taxon>Sphingobacteriia</taxon>
        <taxon>Sphingobacteriales</taxon>
        <taxon>Sphingobacteriaceae</taxon>
        <taxon>Mucilaginibacter</taxon>
    </lineage>
</organism>
<reference evidence="3 4" key="1">
    <citation type="submission" date="2020-09" db="EMBL/GenBank/DDBJ databases">
        <title>Novel species of Mucilaginibacter isolated from a glacier on the Tibetan Plateau.</title>
        <authorList>
            <person name="Liu Q."/>
            <person name="Xin Y.-H."/>
        </authorList>
    </citation>
    <scope>NUCLEOTIDE SEQUENCE [LARGE SCALE GENOMIC DNA]</scope>
    <source>
        <strain evidence="3 4">ZT4R22</strain>
    </source>
</reference>
<feature type="domain" description="Response regulatory" evidence="2">
    <location>
        <begin position="74"/>
        <end position="201"/>
    </location>
</feature>
<evidence type="ECO:0000313" key="4">
    <source>
        <dbReference type="Proteomes" id="UP000606600"/>
    </source>
</evidence>
<keyword evidence="4" id="KW-1185">Reference proteome</keyword>
<evidence type="ECO:0000313" key="3">
    <source>
        <dbReference type="EMBL" id="MBD1363057.1"/>
    </source>
</evidence>
<feature type="modified residue" description="4-aspartylphosphate" evidence="1">
    <location>
        <position position="132"/>
    </location>
</feature>
<proteinExistence type="predicted"/>
<dbReference type="RefSeq" id="WP_191187730.1">
    <property type="nucleotide sequence ID" value="NZ_JACWMY010000002.1"/>
</dbReference>
<dbReference type="Gene3D" id="3.40.50.2300">
    <property type="match status" value="1"/>
</dbReference>
<dbReference type="SUPFAM" id="SSF52172">
    <property type="entry name" value="CheY-like"/>
    <property type="match status" value="1"/>
</dbReference>
<comment type="caution">
    <text evidence="3">The sequence shown here is derived from an EMBL/GenBank/DDBJ whole genome shotgun (WGS) entry which is preliminary data.</text>
</comment>
<dbReference type="InterPro" id="IPR001789">
    <property type="entry name" value="Sig_transdc_resp-reg_receiver"/>
</dbReference>
<dbReference type="InterPro" id="IPR011006">
    <property type="entry name" value="CheY-like_superfamily"/>
</dbReference>
<dbReference type="EMBL" id="JACWMY010000002">
    <property type="protein sequence ID" value="MBD1363057.1"/>
    <property type="molecule type" value="Genomic_DNA"/>
</dbReference>
<dbReference type="PANTHER" id="PTHR43228">
    <property type="entry name" value="TWO-COMPONENT RESPONSE REGULATOR"/>
    <property type="match status" value="1"/>
</dbReference>
<dbReference type="SMART" id="SM00448">
    <property type="entry name" value="REC"/>
    <property type="match status" value="1"/>
</dbReference>
<gene>
    <name evidence="3" type="ORF">IDJ77_04470</name>
</gene>
<dbReference type="PROSITE" id="PS50110">
    <property type="entry name" value="RESPONSE_REGULATORY"/>
    <property type="match status" value="1"/>
</dbReference>
<name>A0ABR7WL49_9SPHI</name>
<protein>
    <submittedName>
        <fullName evidence="3">Response regulator</fullName>
    </submittedName>
</protein>
<evidence type="ECO:0000259" key="2">
    <source>
        <dbReference type="PROSITE" id="PS50110"/>
    </source>
</evidence>
<dbReference type="Proteomes" id="UP000606600">
    <property type="component" value="Unassembled WGS sequence"/>
</dbReference>
<evidence type="ECO:0000256" key="1">
    <source>
        <dbReference type="PROSITE-ProRule" id="PRU00169"/>
    </source>
</evidence>
<accession>A0ABR7WL49</accession>
<sequence length="201" mass="22657">MDKHYGQIVAKILISNGYLIGDIARKLMVNTRTIHNWLQTKNLNGAIISVIGNAIDFDFRPHLPEVFVSKRPSRIFIVDDAELDSVIVKIGLEQVLGKLDIELFNNGDAAINKLLQISINDPSYFPDYIFLDLNMPVMGGWEFLEAFHQLDIDPDNKIRIFILSSSISRADVLKSISNPLIETFLSKPVELNTIRSIFCGV</sequence>
<keyword evidence="1" id="KW-0597">Phosphoprotein</keyword>